<dbReference type="OMA" id="YCDYLGY"/>
<dbReference type="Pfam" id="PF20811">
    <property type="entry name" value="PARG_cat_N"/>
    <property type="match status" value="1"/>
</dbReference>
<name>A0A8S1X8T1_PAROT</name>
<gene>
    <name evidence="8" type="ORF">POCTA_138.1.T1140103</name>
</gene>
<dbReference type="InterPro" id="IPR046372">
    <property type="entry name" value="PARG_cat_C"/>
</dbReference>
<feature type="active site" evidence="4">
    <location>
        <position position="239"/>
    </location>
</feature>
<evidence type="ECO:0000256" key="1">
    <source>
        <dbReference type="ARBA" id="ARBA00009545"/>
    </source>
</evidence>
<sequence>MIQKNVNEKLMYKYPTLTEEQKYILEQLLSQKDLFSSFPLIQALNGLSKKKLIGLEEAILQLDQNQRVLFFQHALPKMAQYSLELLNSPPKKELLESQGTVQFTRKEIYSFLSLAFFGLLKVQHESFPPHCNLYFILKEQPEKAKCYLHYFITANKNLEDELITLERIEFDANYHIQQFFQNNQGNQILDIKLWSNCDKSLQKFEFVDTFLEEQQNAVIVDFANKYVGGGVLHTGCVQEEILFTIMPENIIAVLFSKVLSKTEVIIIKNTIRYCDYLGYGYSFHFVQREPSNLNQNILVLDALYYGDYSTLQFESKSILREINKAFIGFSLSQSAKEEDFLLPISTGKWGCGAFRGNCELKTLIQLIAFSASRKRIDQQRRMIFSTFEDEQLQFYKRDIDLIIDKYKSVGKLFQQLLNITDQNNVFKYLLSLQ</sequence>
<dbReference type="Pfam" id="PF05028">
    <property type="entry name" value="PARG_cat_C"/>
    <property type="match status" value="1"/>
</dbReference>
<dbReference type="PANTHER" id="PTHR12837:SF0">
    <property type="entry name" value="POLY(ADP-RIBOSE) GLYCOHYDROLASE"/>
    <property type="match status" value="1"/>
</dbReference>
<protein>
    <recommendedName>
        <fullName evidence="2">poly(ADP-ribose) glycohydrolase</fullName>
        <ecNumber evidence="2">3.2.1.143</ecNumber>
    </recommendedName>
</protein>
<feature type="active site" evidence="4">
    <location>
        <position position="221"/>
    </location>
</feature>
<proteinExistence type="inferred from homology"/>
<comment type="similarity">
    <text evidence="1">Belongs to the poly(ADP-ribose) glycohydrolase family.</text>
</comment>
<evidence type="ECO:0000259" key="6">
    <source>
        <dbReference type="Pfam" id="PF05028"/>
    </source>
</evidence>
<dbReference type="GO" id="GO:0009225">
    <property type="term" value="P:nucleotide-sugar metabolic process"/>
    <property type="evidence" value="ECO:0007669"/>
    <property type="project" value="TreeGrafter"/>
</dbReference>
<evidence type="ECO:0000256" key="3">
    <source>
        <dbReference type="ARBA" id="ARBA00022801"/>
    </source>
</evidence>
<evidence type="ECO:0000259" key="7">
    <source>
        <dbReference type="Pfam" id="PF20811"/>
    </source>
</evidence>
<dbReference type="Proteomes" id="UP000683925">
    <property type="component" value="Unassembled WGS sequence"/>
</dbReference>
<dbReference type="AlphaFoldDB" id="A0A8S1X8T1"/>
<evidence type="ECO:0000256" key="4">
    <source>
        <dbReference type="PIRSR" id="PIRSR607724-1"/>
    </source>
</evidence>
<keyword evidence="9" id="KW-1185">Reference proteome</keyword>
<dbReference type="InterPro" id="IPR007724">
    <property type="entry name" value="Poly_GlycHdrlase"/>
</dbReference>
<dbReference type="GO" id="GO:1990966">
    <property type="term" value="P:ATP generation from poly-ADP-D-ribose"/>
    <property type="evidence" value="ECO:0007669"/>
    <property type="project" value="TreeGrafter"/>
</dbReference>
<feature type="domain" description="PARG catalytic Macro" evidence="6">
    <location>
        <begin position="192"/>
        <end position="393"/>
    </location>
</feature>
<comment type="caution">
    <text evidence="8">The sequence shown here is derived from an EMBL/GenBank/DDBJ whole genome shotgun (WGS) entry which is preliminary data.</text>
</comment>
<dbReference type="OrthoDB" id="1937899at2759"/>
<evidence type="ECO:0000313" key="9">
    <source>
        <dbReference type="Proteomes" id="UP000683925"/>
    </source>
</evidence>
<keyword evidence="3" id="KW-0378">Hydrolase</keyword>
<dbReference type="GO" id="GO:0006282">
    <property type="term" value="P:regulation of DNA repair"/>
    <property type="evidence" value="ECO:0007669"/>
    <property type="project" value="InterPro"/>
</dbReference>
<feature type="active site" evidence="4">
    <location>
        <position position="240"/>
    </location>
</feature>
<dbReference type="EMBL" id="CAJJDP010000114">
    <property type="protein sequence ID" value="CAD8197421.1"/>
    <property type="molecule type" value="Genomic_DNA"/>
</dbReference>
<dbReference type="InterPro" id="IPR048362">
    <property type="entry name" value="PARG_helical"/>
</dbReference>
<dbReference type="GO" id="GO:0004649">
    <property type="term" value="F:poly(ADP-ribose) glycohydrolase activity"/>
    <property type="evidence" value="ECO:0007669"/>
    <property type="project" value="UniProtKB-EC"/>
</dbReference>
<evidence type="ECO:0000256" key="2">
    <source>
        <dbReference type="ARBA" id="ARBA00012255"/>
    </source>
</evidence>
<evidence type="ECO:0000313" key="8">
    <source>
        <dbReference type="EMBL" id="CAD8197421.1"/>
    </source>
</evidence>
<feature type="binding site" evidence="5">
    <location>
        <position position="238"/>
    </location>
    <ligand>
        <name>substrate</name>
    </ligand>
</feature>
<dbReference type="PANTHER" id="PTHR12837">
    <property type="entry name" value="POLY ADP-RIBOSE GLYCOHYDROLASE"/>
    <property type="match status" value="1"/>
</dbReference>
<dbReference type="GO" id="GO:0005634">
    <property type="term" value="C:nucleus"/>
    <property type="evidence" value="ECO:0007669"/>
    <property type="project" value="TreeGrafter"/>
</dbReference>
<reference evidence="8" key="1">
    <citation type="submission" date="2021-01" db="EMBL/GenBank/DDBJ databases">
        <authorList>
            <consortium name="Genoscope - CEA"/>
            <person name="William W."/>
        </authorList>
    </citation>
    <scope>NUCLEOTIDE SEQUENCE</scope>
</reference>
<accession>A0A8S1X8T1</accession>
<organism evidence="8 9">
    <name type="scientific">Paramecium octaurelia</name>
    <dbReference type="NCBI Taxonomy" id="43137"/>
    <lineage>
        <taxon>Eukaryota</taxon>
        <taxon>Sar</taxon>
        <taxon>Alveolata</taxon>
        <taxon>Ciliophora</taxon>
        <taxon>Intramacronucleata</taxon>
        <taxon>Oligohymenophorea</taxon>
        <taxon>Peniculida</taxon>
        <taxon>Parameciidae</taxon>
        <taxon>Paramecium</taxon>
    </lineage>
</organism>
<evidence type="ECO:0000256" key="5">
    <source>
        <dbReference type="PIRSR" id="PIRSR607724-2"/>
    </source>
</evidence>
<dbReference type="GO" id="GO:0005737">
    <property type="term" value="C:cytoplasm"/>
    <property type="evidence" value="ECO:0007669"/>
    <property type="project" value="TreeGrafter"/>
</dbReference>
<dbReference type="EC" id="3.2.1.143" evidence="2"/>
<feature type="binding site" evidence="5">
    <location>
        <position position="279"/>
    </location>
    <ligand>
        <name>substrate</name>
    </ligand>
</feature>
<feature type="binding site" evidence="5">
    <location>
        <position position="224"/>
    </location>
    <ligand>
        <name>substrate</name>
    </ligand>
</feature>
<dbReference type="GO" id="GO:0005975">
    <property type="term" value="P:carbohydrate metabolic process"/>
    <property type="evidence" value="ECO:0007669"/>
    <property type="project" value="InterPro"/>
</dbReference>
<feature type="domain" description="PARG helical" evidence="7">
    <location>
        <begin position="62"/>
        <end position="167"/>
    </location>
</feature>